<feature type="repeat" description="WD" evidence="3">
    <location>
        <begin position="583"/>
        <end position="624"/>
    </location>
</feature>
<dbReference type="InterPro" id="IPR019775">
    <property type="entry name" value="WD40_repeat_CS"/>
</dbReference>
<name>A0A5S3PWD3_9FLAO</name>
<dbReference type="InterPro" id="IPR001680">
    <property type="entry name" value="WD40_rpt"/>
</dbReference>
<comment type="caution">
    <text evidence="6">The sequence shown here is derived from an EMBL/GenBank/DDBJ whole genome shotgun (WGS) entry which is preliminary data.</text>
</comment>
<proteinExistence type="predicted"/>
<dbReference type="SMART" id="SM00320">
    <property type="entry name" value="WD40"/>
    <property type="match status" value="10"/>
</dbReference>
<organism evidence="6 7">
    <name type="scientific">Maribacter algarum</name>
    <name type="common">ex Zhang et al. 2020</name>
    <dbReference type="NCBI Taxonomy" id="2578118"/>
    <lineage>
        <taxon>Bacteria</taxon>
        <taxon>Pseudomonadati</taxon>
        <taxon>Bacteroidota</taxon>
        <taxon>Flavobacteriia</taxon>
        <taxon>Flavobacteriales</taxon>
        <taxon>Flavobacteriaceae</taxon>
        <taxon>Maribacter</taxon>
    </lineage>
</organism>
<dbReference type="SMART" id="SM00255">
    <property type="entry name" value="TIR"/>
    <property type="match status" value="1"/>
</dbReference>
<reference evidence="6 7" key="1">
    <citation type="submission" date="2019-05" db="EMBL/GenBank/DDBJ databases">
        <authorList>
            <person name="Zhang J.-Y."/>
            <person name="Feg X."/>
            <person name="Du Z.-J."/>
        </authorList>
    </citation>
    <scope>NUCLEOTIDE SEQUENCE [LARGE SCALE GENOMIC DNA]</scope>
    <source>
        <strain evidence="6 7">RZ26</strain>
    </source>
</reference>
<keyword evidence="2" id="KW-0677">Repeat</keyword>
<dbReference type="PROSITE" id="PS00678">
    <property type="entry name" value="WD_REPEATS_1"/>
    <property type="match status" value="2"/>
</dbReference>
<dbReference type="InterPro" id="IPR011047">
    <property type="entry name" value="Quinoprotein_ADH-like_sf"/>
</dbReference>
<dbReference type="PROSITE" id="PS50294">
    <property type="entry name" value="WD_REPEATS_REGION"/>
    <property type="match status" value="2"/>
</dbReference>
<gene>
    <name evidence="6" type="ORF">FEE95_07855</name>
</gene>
<dbReference type="AlphaFoldDB" id="A0A5S3PWD3"/>
<keyword evidence="7" id="KW-1185">Reference proteome</keyword>
<dbReference type="Gene3D" id="2.130.10.10">
    <property type="entry name" value="YVTN repeat-like/Quinoprotein amine dehydrogenase"/>
    <property type="match status" value="4"/>
</dbReference>
<keyword evidence="1 3" id="KW-0853">WD repeat</keyword>
<feature type="transmembrane region" description="Helical" evidence="4">
    <location>
        <begin position="192"/>
        <end position="213"/>
    </location>
</feature>
<evidence type="ECO:0000259" key="5">
    <source>
        <dbReference type="PROSITE" id="PS50104"/>
    </source>
</evidence>
<dbReference type="OrthoDB" id="1492850at2"/>
<dbReference type="PROSITE" id="PS50104">
    <property type="entry name" value="TIR"/>
    <property type="match status" value="1"/>
</dbReference>
<dbReference type="Pfam" id="PF00400">
    <property type="entry name" value="WD40"/>
    <property type="match status" value="4"/>
</dbReference>
<dbReference type="Proteomes" id="UP000310314">
    <property type="component" value="Unassembled WGS sequence"/>
</dbReference>
<evidence type="ECO:0000256" key="1">
    <source>
        <dbReference type="ARBA" id="ARBA00022574"/>
    </source>
</evidence>
<dbReference type="PANTHER" id="PTHR44019:SF8">
    <property type="entry name" value="POC1 CENTRIOLAR PROTEIN HOMOLOG"/>
    <property type="match status" value="1"/>
</dbReference>
<dbReference type="InterPro" id="IPR050505">
    <property type="entry name" value="WDR55/POC1"/>
</dbReference>
<evidence type="ECO:0000256" key="3">
    <source>
        <dbReference type="PROSITE-ProRule" id="PRU00221"/>
    </source>
</evidence>
<keyword evidence="4" id="KW-1133">Transmembrane helix</keyword>
<dbReference type="InterPro" id="IPR015943">
    <property type="entry name" value="WD40/YVTN_repeat-like_dom_sf"/>
</dbReference>
<keyword evidence="4" id="KW-0812">Transmembrane</keyword>
<dbReference type="PROSITE" id="PS50082">
    <property type="entry name" value="WD_REPEATS_2"/>
    <property type="match status" value="3"/>
</dbReference>
<sequence length="1229" mass="138774">MTYKAFISYKHGKSTEFARNLELALKNYAKPLFARPIKIFRDENHLVPGSDLGKLIVQALEQSSYFILLASPSAANSEWVKDEIEKWCDKKSRIDNLIIILTDGNIEINSLDKTIDWNNTNALPLNLKQYLPNVPLFIDLRWAESIENQSLQNPDFKKEINRISAKLNNKDPNELMGIEIIEHRRTIRIRRITIWVLSFLLLVSGVLGVTAYLGGEAAKKSRTLSLENLQTSILEQSNRAWDNRQTLQADHYISQAVALGKNREAQELYLEVMSRGVEYVRKLPNSNSKLAPVIMNDSTILALSRDGRIRTYSIDSLVQQNEFEYPINKIMSMGVDVRTGKIGIGGRGGEIGYGSLDNLDLLIPNAHVGSILEIALTSEPHQIISVGSDNTIKIWNVKTRSPEFQFKIPLPGIKTAKVLNENKIIVGDKEGFLRLYNSKTGILINQKKVSNLEIEAISARKNNSLFAVITLDESFREARGRGHRAILWNPLSDSLIKLPTNLTFEAIAGLSFTQNGDTLIIPDKEKRFFIYEIDEHGNFLKLHEKKHDLKGGLCFTNDGKYIISSNEGIKKRLISSWNVVAEAKGHSSGIWYSESSPTGNYFVTSDGDKKLILWHATTGDQVWKITLPEIGHTLDYSFDGKSILVDMKGNSTLVVDALSGEIRNVIYTENNYTSTRKTSYNPTKDEIAILQNEHTIRFINSYGNETRGPLNISDSVNTIMFRQDGNSLFFITDKVRLNEIGKNNVIKSYAPIMNESYSSDIASSDDGKIVAVNTKGIIYVWSTDKIGSTKYTKNLDCTAIEFSPDRSRIMASCYGYFEEWDVNENLTLNKLQFSEGNLGWMGKPTYLMSGNKVILPDEEGNVSLWNLGYGGYVKSIFFSDRNHSTYNFSPQEEFLPNQNLAISGRDNKVRIYDINTTNLVAISANLGSTIIEIKYDSNSQKLLVTTENGLVFESNIDTYEFQIKLVANPKSVSEMTIIGKNRFAVAYDYIDSTKTPYITTGHIQVFEGKIPGTNFKAHEHKITNLNYLQDLGVLLSCSNRKIKIWDDSFKLIRTIDDFLGTVIHTKLSPDNSLLFVVARDGVLRVYDTNSWRLLKSMTLSNSTNPYLEQIDISPNNQFAAVATYGGSCKIICLKNWKTILDLHGHEDAWMRTSKFSPDGKWLVTASSDNWLRIWDFQKINALIEGRNSDLLKDSKERTLIPLNTSVQDLLTEIERDNSIFSLVLKSFED</sequence>
<dbReference type="RefSeq" id="WP_138657325.1">
    <property type="nucleotide sequence ID" value="NZ_VATY01000001.1"/>
</dbReference>
<dbReference type="PANTHER" id="PTHR44019">
    <property type="entry name" value="WD REPEAT-CONTAINING PROTEIN 55"/>
    <property type="match status" value="1"/>
</dbReference>
<feature type="domain" description="TIR" evidence="5">
    <location>
        <begin position="1"/>
        <end position="164"/>
    </location>
</feature>
<keyword evidence="4" id="KW-0472">Membrane</keyword>
<dbReference type="SUPFAM" id="SSF50998">
    <property type="entry name" value="Quinoprotein alcohol dehydrogenase-like"/>
    <property type="match status" value="2"/>
</dbReference>
<accession>A0A5S3PWD3</accession>
<evidence type="ECO:0000313" key="7">
    <source>
        <dbReference type="Proteomes" id="UP000310314"/>
    </source>
</evidence>
<evidence type="ECO:0000256" key="4">
    <source>
        <dbReference type="SAM" id="Phobius"/>
    </source>
</evidence>
<dbReference type="InterPro" id="IPR035897">
    <property type="entry name" value="Toll_tir_struct_dom_sf"/>
</dbReference>
<evidence type="ECO:0000256" key="2">
    <source>
        <dbReference type="ARBA" id="ARBA00022737"/>
    </source>
</evidence>
<dbReference type="Gene3D" id="3.40.50.10140">
    <property type="entry name" value="Toll/interleukin-1 receptor homology (TIR) domain"/>
    <property type="match status" value="1"/>
</dbReference>
<dbReference type="GO" id="GO:0007165">
    <property type="term" value="P:signal transduction"/>
    <property type="evidence" value="ECO:0007669"/>
    <property type="project" value="InterPro"/>
</dbReference>
<feature type="repeat" description="WD" evidence="3">
    <location>
        <begin position="1155"/>
        <end position="1184"/>
    </location>
</feature>
<feature type="repeat" description="WD" evidence="3">
    <location>
        <begin position="364"/>
        <end position="405"/>
    </location>
</feature>
<protein>
    <submittedName>
        <fullName evidence="6">TIR domain-containing protein</fullName>
    </submittedName>
</protein>
<dbReference type="SUPFAM" id="SSF52200">
    <property type="entry name" value="Toll/Interleukin receptor TIR domain"/>
    <property type="match status" value="1"/>
</dbReference>
<dbReference type="InterPro" id="IPR000157">
    <property type="entry name" value="TIR_dom"/>
</dbReference>
<dbReference type="Pfam" id="PF13676">
    <property type="entry name" value="TIR_2"/>
    <property type="match status" value="1"/>
</dbReference>
<dbReference type="SUPFAM" id="SSF82171">
    <property type="entry name" value="DPP6 N-terminal domain-like"/>
    <property type="match status" value="1"/>
</dbReference>
<evidence type="ECO:0000313" key="6">
    <source>
        <dbReference type="EMBL" id="TMM59336.1"/>
    </source>
</evidence>
<dbReference type="EMBL" id="VATY01000001">
    <property type="protein sequence ID" value="TMM59336.1"/>
    <property type="molecule type" value="Genomic_DNA"/>
</dbReference>